<dbReference type="AlphaFoldDB" id="A0A6J6XE01"/>
<accession>A0A6J6XE01</accession>
<dbReference type="EMBL" id="CAFAAE010000090">
    <property type="protein sequence ID" value="CAB4792257.1"/>
    <property type="molecule type" value="Genomic_DNA"/>
</dbReference>
<reference evidence="1" key="1">
    <citation type="submission" date="2020-05" db="EMBL/GenBank/DDBJ databases">
        <authorList>
            <person name="Chiriac C."/>
            <person name="Salcher M."/>
            <person name="Ghai R."/>
            <person name="Kavagutti S V."/>
        </authorList>
    </citation>
    <scope>NUCLEOTIDE SEQUENCE</scope>
</reference>
<protein>
    <submittedName>
        <fullName evidence="1">Unannotated protein</fullName>
    </submittedName>
</protein>
<organism evidence="1">
    <name type="scientific">freshwater metagenome</name>
    <dbReference type="NCBI Taxonomy" id="449393"/>
    <lineage>
        <taxon>unclassified sequences</taxon>
        <taxon>metagenomes</taxon>
        <taxon>ecological metagenomes</taxon>
    </lineage>
</organism>
<gene>
    <name evidence="1" type="ORF">UFOPK2982_00674</name>
</gene>
<proteinExistence type="predicted"/>
<name>A0A6J6XE01_9ZZZZ</name>
<sequence>MELANQSSIEESITKSEITITGRLVDASNATLFGSVPSLIDDSSISVIYKPIAGERPLWDFTEGNLASREVAAYQLSREMGLDLVPFTILREGPYGLGAVQKWIDIDEEFDLITFSQSKDSNLRWMALFDAVINNTDRKIGHLLKDSSGRLFGIDHGVSFHSENKLRTVLWQWRKMDFLHSEISVLSNLLTNRTVIESRLQPLLSITEISALFGRISLLLQNGKFPEPSGEWPAIPWPPV</sequence>
<evidence type="ECO:0000313" key="1">
    <source>
        <dbReference type="EMBL" id="CAB4792257.1"/>
    </source>
</evidence>